<evidence type="ECO:0000256" key="1">
    <source>
        <dbReference type="ARBA" id="ARBA00008428"/>
    </source>
</evidence>
<feature type="domain" description="SF4 helicase" evidence="12">
    <location>
        <begin position="200"/>
        <end position="481"/>
    </location>
</feature>
<accession>A0A6L9U4Z6</accession>
<keyword evidence="2" id="KW-0639">Primosome</keyword>
<dbReference type="Proteomes" id="UP000483035">
    <property type="component" value="Unassembled WGS sequence"/>
</dbReference>
<dbReference type="GO" id="GO:0005829">
    <property type="term" value="C:cytosol"/>
    <property type="evidence" value="ECO:0007669"/>
    <property type="project" value="TreeGrafter"/>
</dbReference>
<evidence type="ECO:0000313" key="14">
    <source>
        <dbReference type="Proteomes" id="UP000483035"/>
    </source>
</evidence>
<evidence type="ECO:0000256" key="5">
    <source>
        <dbReference type="ARBA" id="ARBA00022801"/>
    </source>
</evidence>
<dbReference type="PANTHER" id="PTHR30153:SF2">
    <property type="entry name" value="REPLICATIVE DNA HELICASE"/>
    <property type="match status" value="1"/>
</dbReference>
<dbReference type="Gene3D" id="1.10.860.10">
    <property type="entry name" value="DNAb Helicase, Chain A"/>
    <property type="match status" value="1"/>
</dbReference>
<dbReference type="InterPro" id="IPR016136">
    <property type="entry name" value="DNA_helicase_N/primase_C"/>
</dbReference>
<evidence type="ECO:0000256" key="6">
    <source>
        <dbReference type="ARBA" id="ARBA00022806"/>
    </source>
</evidence>
<evidence type="ECO:0000256" key="2">
    <source>
        <dbReference type="ARBA" id="ARBA00022515"/>
    </source>
</evidence>
<dbReference type="PROSITE" id="PS51199">
    <property type="entry name" value="SF4_HELICASE"/>
    <property type="match status" value="1"/>
</dbReference>
<evidence type="ECO:0000256" key="9">
    <source>
        <dbReference type="ARBA" id="ARBA00023235"/>
    </source>
</evidence>
<protein>
    <recommendedName>
        <fullName evidence="10">DNA 5'-3' helicase</fullName>
        <ecNumber evidence="10">5.6.2.3</ecNumber>
    </recommendedName>
</protein>
<dbReference type="GO" id="GO:1990077">
    <property type="term" value="C:primosome complex"/>
    <property type="evidence" value="ECO:0007669"/>
    <property type="project" value="UniProtKB-KW"/>
</dbReference>
<evidence type="ECO:0000256" key="10">
    <source>
        <dbReference type="ARBA" id="ARBA00044969"/>
    </source>
</evidence>
<dbReference type="Gene3D" id="3.40.50.300">
    <property type="entry name" value="P-loop containing nucleotide triphosphate hydrolases"/>
    <property type="match status" value="1"/>
</dbReference>
<dbReference type="AlphaFoldDB" id="A0A6L9U4Z6"/>
<dbReference type="EMBL" id="WUEY01000006">
    <property type="protein sequence ID" value="NEI71025.1"/>
    <property type="molecule type" value="Genomic_DNA"/>
</dbReference>
<dbReference type="EC" id="5.6.2.3" evidence="10"/>
<dbReference type="SUPFAM" id="SSF48024">
    <property type="entry name" value="N-terminal domain of DnaB helicase"/>
    <property type="match status" value="1"/>
</dbReference>
<evidence type="ECO:0000259" key="12">
    <source>
        <dbReference type="PROSITE" id="PS51199"/>
    </source>
</evidence>
<proteinExistence type="inferred from homology"/>
<dbReference type="PANTHER" id="PTHR30153">
    <property type="entry name" value="REPLICATIVE DNA HELICASE DNAB"/>
    <property type="match status" value="1"/>
</dbReference>
<evidence type="ECO:0000256" key="4">
    <source>
        <dbReference type="ARBA" id="ARBA00022741"/>
    </source>
</evidence>
<dbReference type="GO" id="GO:0043139">
    <property type="term" value="F:5'-3' DNA helicase activity"/>
    <property type="evidence" value="ECO:0007669"/>
    <property type="project" value="UniProtKB-EC"/>
</dbReference>
<dbReference type="InterPro" id="IPR036185">
    <property type="entry name" value="DNA_heli_DnaB-like_N_sf"/>
</dbReference>
<keyword evidence="6" id="KW-0347">Helicase</keyword>
<dbReference type="Pfam" id="PF00772">
    <property type="entry name" value="DnaB"/>
    <property type="match status" value="1"/>
</dbReference>
<comment type="catalytic activity">
    <reaction evidence="11">
        <text>ATP + H2O = ADP + phosphate + H(+)</text>
        <dbReference type="Rhea" id="RHEA:13065"/>
        <dbReference type="ChEBI" id="CHEBI:15377"/>
        <dbReference type="ChEBI" id="CHEBI:15378"/>
        <dbReference type="ChEBI" id="CHEBI:30616"/>
        <dbReference type="ChEBI" id="CHEBI:43474"/>
        <dbReference type="ChEBI" id="CHEBI:456216"/>
        <dbReference type="EC" id="5.6.2.3"/>
    </reaction>
</comment>
<keyword evidence="3" id="KW-0235">DNA replication</keyword>
<comment type="caution">
    <text evidence="13">The sequence shown here is derived from an EMBL/GenBank/DDBJ whole genome shotgun (WGS) entry which is preliminary data.</text>
</comment>
<keyword evidence="8" id="KW-0238">DNA-binding</keyword>
<evidence type="ECO:0000256" key="11">
    <source>
        <dbReference type="ARBA" id="ARBA00048954"/>
    </source>
</evidence>
<comment type="similarity">
    <text evidence="1">Belongs to the helicase family. DnaB subfamily.</text>
</comment>
<name>A0A6L9U4Z6_9HYPH</name>
<evidence type="ECO:0000256" key="8">
    <source>
        <dbReference type="ARBA" id="ARBA00023125"/>
    </source>
</evidence>
<dbReference type="InterPro" id="IPR007693">
    <property type="entry name" value="DNA_helicase_DnaB-like_N"/>
</dbReference>
<dbReference type="InterPro" id="IPR007694">
    <property type="entry name" value="DNA_helicase_DnaB-like_C"/>
</dbReference>
<dbReference type="GO" id="GO:0005524">
    <property type="term" value="F:ATP binding"/>
    <property type="evidence" value="ECO:0007669"/>
    <property type="project" value="UniProtKB-KW"/>
</dbReference>
<organism evidence="13 14">
    <name type="scientific">Rhizobium lusitanum</name>
    <dbReference type="NCBI Taxonomy" id="293958"/>
    <lineage>
        <taxon>Bacteria</taxon>
        <taxon>Pseudomonadati</taxon>
        <taxon>Pseudomonadota</taxon>
        <taxon>Alphaproteobacteria</taxon>
        <taxon>Hyphomicrobiales</taxon>
        <taxon>Rhizobiaceae</taxon>
        <taxon>Rhizobium/Agrobacterium group</taxon>
        <taxon>Rhizobium</taxon>
    </lineage>
</organism>
<dbReference type="SUPFAM" id="SSF52540">
    <property type="entry name" value="P-loop containing nucleoside triphosphate hydrolases"/>
    <property type="match status" value="1"/>
</dbReference>
<keyword evidence="7" id="KW-0067">ATP-binding</keyword>
<keyword evidence="9" id="KW-0413">Isomerase</keyword>
<dbReference type="Pfam" id="PF03796">
    <property type="entry name" value="DnaB_C"/>
    <property type="match status" value="1"/>
</dbReference>
<dbReference type="GO" id="GO:0006269">
    <property type="term" value="P:DNA replication, synthesis of primer"/>
    <property type="evidence" value="ECO:0007669"/>
    <property type="project" value="UniProtKB-KW"/>
</dbReference>
<evidence type="ECO:0000256" key="7">
    <source>
        <dbReference type="ARBA" id="ARBA00022840"/>
    </source>
</evidence>
<keyword evidence="4" id="KW-0547">Nucleotide-binding</keyword>
<dbReference type="GO" id="GO:0003677">
    <property type="term" value="F:DNA binding"/>
    <property type="evidence" value="ECO:0007669"/>
    <property type="project" value="UniProtKB-KW"/>
</dbReference>
<dbReference type="InterPro" id="IPR027417">
    <property type="entry name" value="P-loop_NTPase"/>
</dbReference>
<gene>
    <name evidence="13" type="ORF">GR212_15710</name>
</gene>
<reference evidence="13 14" key="1">
    <citation type="submission" date="2019-12" db="EMBL/GenBank/DDBJ databases">
        <title>Rhizobium genotypes associated with high levels of biological nitrogen fixation by grain legumes in a temperate-maritime cropping system.</title>
        <authorList>
            <person name="Maluk M."/>
            <person name="Francesc Ferrando Molina F."/>
            <person name="Lopez Del Egido L."/>
            <person name="Lafos M."/>
            <person name="Langarica-Fuentes A."/>
            <person name="Gebre Yohannes G."/>
            <person name="Young M.W."/>
            <person name="Martin P."/>
            <person name="Gantlett R."/>
            <person name="Kenicer G."/>
            <person name="Hawes C."/>
            <person name="Begg G.S."/>
            <person name="Quilliam R.S."/>
            <person name="Squire G.R."/>
            <person name="Poole P.S."/>
            <person name="Young P.W."/>
            <person name="Iannetta P.M."/>
            <person name="James E.K."/>
        </authorList>
    </citation>
    <scope>NUCLEOTIDE SEQUENCE [LARGE SCALE GENOMIC DNA]</scope>
    <source>
        <strain evidence="13 14">JHI1118</strain>
    </source>
</reference>
<evidence type="ECO:0000256" key="3">
    <source>
        <dbReference type="ARBA" id="ARBA00022705"/>
    </source>
</evidence>
<keyword evidence="5" id="KW-0378">Hydrolase</keyword>
<evidence type="ECO:0000313" key="13">
    <source>
        <dbReference type="EMBL" id="NEI71025.1"/>
    </source>
</evidence>
<sequence length="481" mass="54094">MKCQSLATDWICCRRGMNLNERSRSRDRSQPAQLSNPEAEKIVLGRILQNEVTFWQINGTLQGFHFSVEIYRDVFTAYHLLTMEGKKPTLSLLQSRVGPEYGDGSSTMTLMTALIRNTAEIDDISDEVTKIIEMWQRRRTIEICDQFIKEAKGAQTDTGYMLADLENCVKDISVNSQAEPVKTMKAAVAKAMAGSKRTRDTGVSPGFDTGIASLDEILGRMFPSDLGVIGAAPGGGKSLLGLQILDRVQEQHGHACFFSLEMRDEDLARRALAGKSSVSASEIEEGNYDAFQYDELRSAQEMLDRSRVLLDDRPGLRIDQIRERCLVLKRTHDLKAIVVDHIRLVQVMGRNLNRFDKAEIVTGTLKTLAKELNLLVIALSQITRSSQRRDDPRPRLSDFDGGSSVEQDADWAIGLFRREDWLLSQKPYDMGTPEGSKWAEDMGRCKGKIEVLNLKRRRGTPKLSCELTFDGRASLLREVER</sequence>
<dbReference type="GO" id="GO:0016787">
    <property type="term" value="F:hydrolase activity"/>
    <property type="evidence" value="ECO:0007669"/>
    <property type="project" value="UniProtKB-KW"/>
</dbReference>